<dbReference type="Pfam" id="PF08487">
    <property type="entry name" value="VIT"/>
    <property type="match status" value="1"/>
</dbReference>
<reference evidence="9" key="1">
    <citation type="submission" date="2021-02" db="EMBL/GenBank/DDBJ databases">
        <authorList>
            <person name="Nowell W R."/>
        </authorList>
    </citation>
    <scope>NUCLEOTIDE SEQUENCE</scope>
</reference>
<keyword evidence="6" id="KW-0175">Coiled coil</keyword>
<evidence type="ECO:0000256" key="6">
    <source>
        <dbReference type="SAM" id="Coils"/>
    </source>
</evidence>
<organism evidence="9 10">
    <name type="scientific">Rotaria magnacalcarata</name>
    <dbReference type="NCBI Taxonomy" id="392030"/>
    <lineage>
        <taxon>Eukaryota</taxon>
        <taxon>Metazoa</taxon>
        <taxon>Spiralia</taxon>
        <taxon>Gnathifera</taxon>
        <taxon>Rotifera</taxon>
        <taxon>Eurotatoria</taxon>
        <taxon>Bdelloidea</taxon>
        <taxon>Philodinida</taxon>
        <taxon>Philodinidae</taxon>
        <taxon>Rotaria</taxon>
    </lineage>
</organism>
<feature type="coiled-coil region" evidence="6">
    <location>
        <begin position="1066"/>
        <end position="1093"/>
    </location>
</feature>
<evidence type="ECO:0000256" key="5">
    <source>
        <dbReference type="PROSITE-ProRule" id="PRU00339"/>
    </source>
</evidence>
<dbReference type="InterPro" id="IPR019734">
    <property type="entry name" value="TPR_rpt"/>
</dbReference>
<dbReference type="Proteomes" id="UP000663824">
    <property type="component" value="Unassembled WGS sequence"/>
</dbReference>
<sequence>MFSASMSRAIFPMIFGRRHPDKLSDGASTPLQLVRLQIEQKVDGNFPFIHQISTTMTFKNTHHIIVEGAFEFTLPEKATICGYGLDIDGVIVDGVVVEKQAARIMFEKEVRKRIDPGFVELVTGNLFRTRVYPIAPQQTRTVRVIYQDQAITHNNGFLYQIPVPFQTRLESLDVVLTCYGQETVIPSFVANSNGTASNYPQFVSHSNGKYTAELHLTTVEPSVENEQILSYILPVSLKPVMSTVEKDASVGAYFAISCALPTPNQLRTDQLDIPSKRICILWDASLSRSNSKENRTLELDGLKKIFDTWLTRFNKIEIIIILFRNNMNEPIIFQLLPNNWNDFIQNFQDIPYDGATNLSQLSSIHFIQPIDYYFLFSDCISTLTNDSMIENLYSNFKAPIWIFNGNHLHEPFDFDFMRYLTQYNGNGGGYLNREKLELTSDNLTSIIETIQIQYMKLHSNSNVQQIYPSNATSLPLNLDRFLLVGQIPLPLPNAIQFELEFSMNNQTSRLPISLDLSLIQSDSIGLIRRLWAQEKLNELNAFKDKYKSDILSLGLEYSLVSQFTSLLVLETLQQHLQYRVCPAKSRTLLYNQYLQHQTVEQNKKANNISQVIQKWNQTCQWYDKVITDVDRHRAYLSKSTPVNMFAVRSSPNVFQLTAPHFSAFGSASTLTTTPSLFSNPAGSLFSFGVQTSTATSNTPFSFGSNASFPSSTSSSAPIFNTSISSKQLITSENLSNASSSSSTKETSAIIFNEYNPQALYITRISSSSSVTNAYSIYLSERPLNRQSSSFYFDIASHFFSPKSSSSILDKFNQKQENVKIVDKTSIEYGLRILTNILELELEAPQLYRTVAYKLMELKQWNLALGIFQKIYSLRSDEPQSLRDLALVLIELGQYNQALEYFKQVLTGLWDERFQTIQTSTVLDLNRLLVLMNKTNPAIDHRLIRHLPLDIRIVVQWDTADTVIKLSIQEPTGQICNSTDSFQTDIGGYITNSFGKSDQPIEYLLRKAINGIYSISLTYVNNAQHTIVGVTTVLVCVYKYFGSLNEEKQIHTVRLTNYNQTIDVAQIEVGDLNLEKLKDELEKSKKECCRLQNQIITGKQQTQSLIQHTNVTCDGCSMSPIVGDRYKCIFCPNLDFCHDCQSSANSTHDAKHPLFCIHDSSVFASSIYTQNIGGLIHSNNTCTTCSVSPIVGIRYQCITCNINLCGKCEFLCLHDVSHVRLKIIQPQ</sequence>
<dbReference type="GO" id="GO:0008270">
    <property type="term" value="F:zinc ion binding"/>
    <property type="evidence" value="ECO:0007669"/>
    <property type="project" value="UniProtKB-KW"/>
</dbReference>
<evidence type="ECO:0000256" key="4">
    <source>
        <dbReference type="PROSITE-ProRule" id="PRU00228"/>
    </source>
</evidence>
<dbReference type="InterPro" id="IPR000433">
    <property type="entry name" value="Znf_ZZ"/>
</dbReference>
<accession>A0A816UWP2</accession>
<name>A0A816UWP2_9BILA</name>
<evidence type="ECO:0000259" key="8">
    <source>
        <dbReference type="PROSITE" id="PS51468"/>
    </source>
</evidence>
<keyword evidence="2 4" id="KW-0863">Zinc-finger</keyword>
<dbReference type="EMBL" id="CAJNRE010012702">
    <property type="protein sequence ID" value="CAF2112732.1"/>
    <property type="molecule type" value="Genomic_DNA"/>
</dbReference>
<feature type="repeat" description="TPR" evidence="5">
    <location>
        <begin position="878"/>
        <end position="911"/>
    </location>
</feature>
<dbReference type="PROSITE" id="PS50005">
    <property type="entry name" value="TPR"/>
    <property type="match status" value="1"/>
</dbReference>
<evidence type="ECO:0000256" key="1">
    <source>
        <dbReference type="ARBA" id="ARBA00022723"/>
    </source>
</evidence>
<keyword evidence="1" id="KW-0479">Metal-binding</keyword>
<dbReference type="InterPro" id="IPR043145">
    <property type="entry name" value="Znf_ZZ_sf"/>
</dbReference>
<dbReference type="SUPFAM" id="SSF57850">
    <property type="entry name" value="RING/U-box"/>
    <property type="match status" value="2"/>
</dbReference>
<dbReference type="PANTHER" id="PTHR20930">
    <property type="entry name" value="OVARIAN CARCINOMA ANTIGEN CA125-RELATED"/>
    <property type="match status" value="1"/>
</dbReference>
<evidence type="ECO:0000256" key="2">
    <source>
        <dbReference type="ARBA" id="ARBA00022771"/>
    </source>
</evidence>
<dbReference type="Gene3D" id="3.30.60.90">
    <property type="match status" value="2"/>
</dbReference>
<proteinExistence type="predicted"/>
<dbReference type="InterPro" id="IPR011990">
    <property type="entry name" value="TPR-like_helical_dom_sf"/>
</dbReference>
<evidence type="ECO:0000259" key="7">
    <source>
        <dbReference type="PROSITE" id="PS50135"/>
    </source>
</evidence>
<gene>
    <name evidence="9" type="ORF">MBJ925_LOCUS24469</name>
</gene>
<dbReference type="Gene3D" id="1.25.40.10">
    <property type="entry name" value="Tetratricopeptide repeat domain"/>
    <property type="match status" value="1"/>
</dbReference>
<dbReference type="SMART" id="SM00291">
    <property type="entry name" value="ZnF_ZZ"/>
    <property type="match status" value="2"/>
</dbReference>
<comment type="caution">
    <text evidence="9">The sequence shown here is derived from an EMBL/GenBank/DDBJ whole genome shotgun (WGS) entry which is preliminary data.</text>
</comment>
<dbReference type="PANTHER" id="PTHR20930:SF0">
    <property type="entry name" value="PROTEIN ILRUN"/>
    <property type="match status" value="1"/>
</dbReference>
<dbReference type="SUPFAM" id="SSF48452">
    <property type="entry name" value="TPR-like"/>
    <property type="match status" value="1"/>
</dbReference>
<evidence type="ECO:0000256" key="3">
    <source>
        <dbReference type="ARBA" id="ARBA00022833"/>
    </source>
</evidence>
<dbReference type="AlphaFoldDB" id="A0A816UWP2"/>
<dbReference type="CDD" id="cd02338">
    <property type="entry name" value="ZZ_PCMF_like"/>
    <property type="match status" value="1"/>
</dbReference>
<evidence type="ECO:0000313" key="9">
    <source>
        <dbReference type="EMBL" id="CAF2112732.1"/>
    </source>
</evidence>
<keyword evidence="3" id="KW-0862">Zinc</keyword>
<protein>
    <submittedName>
        <fullName evidence="9">Uncharacterized protein</fullName>
    </submittedName>
</protein>
<feature type="domain" description="ZZ-type" evidence="7">
    <location>
        <begin position="1107"/>
        <end position="1161"/>
    </location>
</feature>
<dbReference type="Pfam" id="PF00569">
    <property type="entry name" value="ZZ"/>
    <property type="match status" value="1"/>
</dbReference>
<dbReference type="PROSITE" id="PS01357">
    <property type="entry name" value="ZF_ZZ_1"/>
    <property type="match status" value="1"/>
</dbReference>
<dbReference type="InterPro" id="IPR013694">
    <property type="entry name" value="VIT"/>
</dbReference>
<feature type="domain" description="VIT" evidence="8">
    <location>
        <begin position="17"/>
        <end position="148"/>
    </location>
</feature>
<evidence type="ECO:0000313" key="10">
    <source>
        <dbReference type="Proteomes" id="UP000663824"/>
    </source>
</evidence>
<keyword evidence="5" id="KW-0802">TPR repeat</keyword>
<dbReference type="PROSITE" id="PS50135">
    <property type="entry name" value="ZF_ZZ_2"/>
    <property type="match status" value="1"/>
</dbReference>
<dbReference type="PROSITE" id="PS51468">
    <property type="entry name" value="VIT"/>
    <property type="match status" value="1"/>
</dbReference>